<feature type="transmembrane region" description="Helical" evidence="1">
    <location>
        <begin position="244"/>
        <end position="270"/>
    </location>
</feature>
<feature type="transmembrane region" description="Helical" evidence="1">
    <location>
        <begin position="56"/>
        <end position="75"/>
    </location>
</feature>
<dbReference type="EMBL" id="RXLP01000001">
    <property type="protein sequence ID" value="TCD55033.1"/>
    <property type="molecule type" value="Genomic_DNA"/>
</dbReference>
<evidence type="ECO:0000313" key="2">
    <source>
        <dbReference type="EMBL" id="TCD55033.1"/>
    </source>
</evidence>
<organism evidence="2 3">
    <name type="scientific">Alloscardovia theropitheci</name>
    <dbReference type="NCBI Taxonomy" id="2496842"/>
    <lineage>
        <taxon>Bacteria</taxon>
        <taxon>Bacillati</taxon>
        <taxon>Actinomycetota</taxon>
        <taxon>Actinomycetes</taxon>
        <taxon>Bifidobacteriales</taxon>
        <taxon>Bifidobacteriaceae</taxon>
        <taxon>Alloscardovia</taxon>
    </lineage>
</organism>
<dbReference type="OrthoDB" id="4481258at2"/>
<dbReference type="AlphaFoldDB" id="A0A4R0QRQ1"/>
<name>A0A4R0QRQ1_9BIFI</name>
<dbReference type="RefSeq" id="WP_131282883.1">
    <property type="nucleotide sequence ID" value="NZ_RXLP01000001.1"/>
</dbReference>
<reference evidence="2 3" key="1">
    <citation type="submission" date="2018-12" db="EMBL/GenBank/DDBJ databases">
        <title>Alloscrdovia theropitheci sp. nov: a novel taxon from the feces of the bleeding-herat monkey (Theropithecus geleda).</title>
        <authorList>
            <person name="Modesto M."/>
        </authorList>
    </citation>
    <scope>NUCLEOTIDE SEQUENCE [LARGE SCALE GENOMIC DNA]</scope>
    <source>
        <strain evidence="2 3">GLDI4/2</strain>
    </source>
</reference>
<keyword evidence="1" id="KW-1133">Transmembrane helix</keyword>
<dbReference type="Proteomes" id="UP000291289">
    <property type="component" value="Unassembled WGS sequence"/>
</dbReference>
<feature type="transmembrane region" description="Helical" evidence="1">
    <location>
        <begin position="24"/>
        <end position="50"/>
    </location>
</feature>
<keyword evidence="1" id="KW-0472">Membrane</keyword>
<gene>
    <name evidence="2" type="ORF">EJ419_00050</name>
</gene>
<evidence type="ECO:0000256" key="1">
    <source>
        <dbReference type="SAM" id="Phobius"/>
    </source>
</evidence>
<keyword evidence="3" id="KW-1185">Reference proteome</keyword>
<feature type="transmembrane region" description="Helical" evidence="1">
    <location>
        <begin position="214"/>
        <end position="232"/>
    </location>
</feature>
<feature type="transmembrane region" description="Helical" evidence="1">
    <location>
        <begin position="119"/>
        <end position="140"/>
    </location>
</feature>
<feature type="transmembrane region" description="Helical" evidence="1">
    <location>
        <begin position="82"/>
        <end position="99"/>
    </location>
</feature>
<keyword evidence="1" id="KW-0812">Transmembrane</keyword>
<proteinExistence type="predicted"/>
<accession>A0A4R0QRQ1</accession>
<comment type="caution">
    <text evidence="2">The sequence shown here is derived from an EMBL/GenBank/DDBJ whole genome shotgun (WGS) entry which is preliminary data.</text>
</comment>
<protein>
    <submittedName>
        <fullName evidence="2">Uncharacterized protein</fullName>
    </submittedName>
</protein>
<feature type="transmembrane region" description="Helical" evidence="1">
    <location>
        <begin position="147"/>
        <end position="166"/>
    </location>
</feature>
<sequence>MRTDMIGGLGRAPRRRHVRKNTVLLHKWLIVLWYIAVITGGVALMFSGWMRDGMGSVLMILYMLYPVTVLIESAIIGYERLWGWWAVLAPILMGTYMVLLEWLFKCRVYGGWDEPDFFLFWFAIVAGSVGLAMGIGTYYIQKAGSPFARWIPYMLMWVLGIVAYWSPHVDSFIVDFLFFQTTLPALSFAMGFFAGRDEYDSDNDKKRWLIVPKMMALFSIAFLVTDCIRLAFFGSRDWHYFSDIFILPLLAFLVTVAVMTVIGVALGIFVRRRVQNDVAQGGGETR</sequence>
<evidence type="ECO:0000313" key="3">
    <source>
        <dbReference type="Proteomes" id="UP000291289"/>
    </source>
</evidence>
<feature type="transmembrane region" description="Helical" evidence="1">
    <location>
        <begin position="172"/>
        <end position="193"/>
    </location>
</feature>